<dbReference type="Pfam" id="PF00931">
    <property type="entry name" value="NB-ARC"/>
    <property type="match status" value="1"/>
</dbReference>
<feature type="domain" description="Disease resistance protein At4g27190-like leucine-rich repeats" evidence="7">
    <location>
        <begin position="1150"/>
        <end position="1267"/>
    </location>
</feature>
<comment type="caution">
    <text evidence="8">The sequence shown here is derived from an EMBL/GenBank/DDBJ whole genome shotgun (WGS) entry which is preliminary data.</text>
</comment>
<feature type="domain" description="Disease resistance protein At4g27190-like leucine-rich repeats" evidence="7">
    <location>
        <begin position="854"/>
        <end position="998"/>
    </location>
</feature>
<evidence type="ECO:0000256" key="3">
    <source>
        <dbReference type="ARBA" id="ARBA00022821"/>
    </source>
</evidence>
<dbReference type="GO" id="GO:0043531">
    <property type="term" value="F:ADP binding"/>
    <property type="evidence" value="ECO:0007669"/>
    <property type="project" value="InterPro"/>
</dbReference>
<dbReference type="GO" id="GO:0006952">
    <property type="term" value="P:defense response"/>
    <property type="evidence" value="ECO:0007669"/>
    <property type="project" value="UniProtKB-KW"/>
</dbReference>
<evidence type="ECO:0000313" key="8">
    <source>
        <dbReference type="EMBL" id="KAI3945144.1"/>
    </source>
</evidence>
<keyword evidence="3" id="KW-0611">Plant defense</keyword>
<keyword evidence="4" id="KW-0547">Nucleotide-binding</keyword>
<dbReference type="InterPro" id="IPR057135">
    <property type="entry name" value="At4g27190-like_LRR"/>
</dbReference>
<keyword evidence="2" id="KW-0677">Repeat</keyword>
<dbReference type="InterPro" id="IPR036388">
    <property type="entry name" value="WH-like_DNA-bd_sf"/>
</dbReference>
<evidence type="ECO:0000259" key="7">
    <source>
        <dbReference type="Pfam" id="PF23247"/>
    </source>
</evidence>
<protein>
    <recommendedName>
        <fullName evidence="10">NB-ARC domain-containing protein</fullName>
    </recommendedName>
</protein>
<gene>
    <name evidence="8" type="ORF">MKW98_022008</name>
</gene>
<evidence type="ECO:0000256" key="4">
    <source>
        <dbReference type="ARBA" id="ARBA00022840"/>
    </source>
</evidence>
<dbReference type="InterPro" id="IPR042197">
    <property type="entry name" value="Apaf_helical"/>
</dbReference>
<keyword evidence="4" id="KW-0067">ATP-binding</keyword>
<dbReference type="PRINTS" id="PR00364">
    <property type="entry name" value="DISEASERSIST"/>
</dbReference>
<accession>A0AAD4XT48</accession>
<feature type="domain" description="NB-ARC" evidence="6">
    <location>
        <begin position="174"/>
        <end position="339"/>
    </location>
</feature>
<evidence type="ECO:0000313" key="9">
    <source>
        <dbReference type="Proteomes" id="UP001202328"/>
    </source>
</evidence>
<dbReference type="Gene3D" id="3.40.50.300">
    <property type="entry name" value="P-loop containing nucleotide triphosphate hydrolases"/>
    <property type="match status" value="1"/>
</dbReference>
<keyword evidence="9" id="KW-1185">Reference proteome</keyword>
<proteinExistence type="inferred from homology"/>
<name>A0AAD4XT48_9MAGN</name>
<dbReference type="Gene3D" id="1.10.8.430">
    <property type="entry name" value="Helical domain of apoptotic protease-activating factors"/>
    <property type="match status" value="1"/>
</dbReference>
<dbReference type="PANTHER" id="PTHR33463">
    <property type="entry name" value="NB-ARC DOMAIN-CONTAINING PROTEIN-RELATED"/>
    <property type="match status" value="1"/>
</dbReference>
<dbReference type="Gene3D" id="3.80.10.10">
    <property type="entry name" value="Ribonuclease Inhibitor"/>
    <property type="match status" value="3"/>
</dbReference>
<keyword evidence="5" id="KW-0175">Coiled coil</keyword>
<dbReference type="EMBL" id="JAJJMB010003881">
    <property type="protein sequence ID" value="KAI3945144.1"/>
    <property type="molecule type" value="Genomic_DNA"/>
</dbReference>
<reference evidence="8" key="1">
    <citation type="submission" date="2022-04" db="EMBL/GenBank/DDBJ databases">
        <title>A functionally conserved STORR gene fusion in Papaver species that diverged 16.8 million years ago.</title>
        <authorList>
            <person name="Catania T."/>
        </authorList>
    </citation>
    <scope>NUCLEOTIDE SEQUENCE</scope>
    <source>
        <strain evidence="8">S-188037</strain>
    </source>
</reference>
<evidence type="ECO:0000256" key="2">
    <source>
        <dbReference type="ARBA" id="ARBA00022737"/>
    </source>
</evidence>
<sequence>MAETVATTVVEMATEKGIQAIVHQIGYCIHYKRNVKSLAGKVEALKAKRKEIQGRVTEAKKNLDLIKNDVEIWLENVKKEVEEDETMAGLMNFINGEEARMFNHDQCCKDWCCLLNRHKIGRKAQKKIVGIEVLLDKGKSFDGGFSDRCANLVTAVITQFVSIDGNVDFESRKSIMKEIMSALKDEEIYLVGIYGMGGVGKTMLKNRVHRQVVEEKLFNVVATTTVSQNISVKKIQDDIAQTLGFENIKKIDNTTSRAALLLDRLEQEENILVILDDLWAADLNLTTHVGIPCRSKDSKVLITTRNLEVCNSLMIQKSVEVKGLSEEESWNLFKQNVGDVVDSSALRKIARKVVKECGNLPLALVTVGSALKEKGNTSEWNYTVNQLKRSDYKDITQMTSKVYTPIKLSYDFLKSDIHRRCFLLCCLFPEDYNINVVDLLIYAIGDAVIRRDLELLGLAALGLLIGDKEFTDKPFSTKMHDIVRDVAISIASEDDERFYVKVGLDLQKWPEALSSISNFSRLSLIDNNITVLPEQPELPHLLSLSLRNNRSLDRTCISAFPSSIIFLVNLRALDMGFCRFCGQLDILGELKKLEILNLRGLTFYIGPLPREIGGLSRLKWLDLSSNSGLTVPPGIISRLTCLEYLNMEDSFEGWEVGESRGESCRFANLDEIASLPCLNYVEFKAVWGDGSLNMYNRGTHMWSDSLGCSLSGTFPFCNWIHMIVAKAEVVTLFRCSNLKFLRSPVTSSRDSGFDNIKCLEVSDCPEMECVLDSTTLVKEEIPEALFTALEVLSLKSLGNLKEIFHGPMPAGLSLENLKLVELSNCSNLVCLFSLKVLVKLKNLETLDVKDCEGLKKVFDGPVPAEYSLENLKRVRISKCPNLVSVFSLEVLVKLKNLEILQVSDCLRVKEIFTLEDRIRVVVGSNEIQEDGITCLLPQLRELLLKNLPMITRIWSQEIFSLGNLKSVKVIDCHKLKYLFTPGIVTSLQHLEILSTIKCSSLVTIVATEDEFTVEGNQIVNYHFQTIMILPNIRIFESKFCNSLKVFRSDFPLEEEEDEYCDDKRVLVLRGVLFMKDIWGGFIPFKSFLVNITDATIDDCGWLKHLIPVQVLLRGCLSQLRKLQVNNCERLEAIIYTDDDIVFADPQYKFILENLEILTIWRCDSLKQVLPLKLLVQGGLPKLEIIEVADCPEIKMICYQDPSSDDDHHDDDDDEIEETVEMFPKLSYLALYHLPKLTSLLHQQRNTLINFGWPSLVSLHISQCNLKRLPLSRTNVPPKLKEIWVDGEQVFEKWLESEDEIMKSSPRRPLFMDPFPHSWDMSSMGYES</sequence>
<dbReference type="SUPFAM" id="SSF52058">
    <property type="entry name" value="L domain-like"/>
    <property type="match status" value="1"/>
</dbReference>
<dbReference type="Gene3D" id="1.10.10.10">
    <property type="entry name" value="Winged helix-like DNA-binding domain superfamily/Winged helix DNA-binding domain"/>
    <property type="match status" value="1"/>
</dbReference>
<evidence type="ECO:0000256" key="1">
    <source>
        <dbReference type="ARBA" id="ARBA00008894"/>
    </source>
</evidence>
<dbReference type="InterPro" id="IPR002182">
    <property type="entry name" value="NB-ARC"/>
</dbReference>
<dbReference type="FunFam" id="1.10.8.430:FF:000003">
    <property type="entry name" value="Probable disease resistance protein At5g66910"/>
    <property type="match status" value="1"/>
</dbReference>
<organism evidence="8 9">
    <name type="scientific">Papaver atlanticum</name>
    <dbReference type="NCBI Taxonomy" id="357466"/>
    <lineage>
        <taxon>Eukaryota</taxon>
        <taxon>Viridiplantae</taxon>
        <taxon>Streptophyta</taxon>
        <taxon>Embryophyta</taxon>
        <taxon>Tracheophyta</taxon>
        <taxon>Spermatophyta</taxon>
        <taxon>Magnoliopsida</taxon>
        <taxon>Ranunculales</taxon>
        <taxon>Papaveraceae</taxon>
        <taxon>Papaveroideae</taxon>
        <taxon>Papaver</taxon>
    </lineage>
</organism>
<dbReference type="SUPFAM" id="SSF52540">
    <property type="entry name" value="P-loop containing nucleoside triphosphate hydrolases"/>
    <property type="match status" value="1"/>
</dbReference>
<evidence type="ECO:0008006" key="10">
    <source>
        <dbReference type="Google" id="ProtNLM"/>
    </source>
</evidence>
<dbReference type="GO" id="GO:0005524">
    <property type="term" value="F:ATP binding"/>
    <property type="evidence" value="ECO:0007669"/>
    <property type="project" value="UniProtKB-KW"/>
</dbReference>
<dbReference type="InterPro" id="IPR032675">
    <property type="entry name" value="LRR_dom_sf"/>
</dbReference>
<dbReference type="Pfam" id="PF23247">
    <property type="entry name" value="LRR_RPS2"/>
    <property type="match status" value="3"/>
</dbReference>
<dbReference type="InterPro" id="IPR050905">
    <property type="entry name" value="Plant_NBS-LRR"/>
</dbReference>
<dbReference type="PANTHER" id="PTHR33463:SF218">
    <property type="entry name" value="DISEASE RESISTANCE PROTEIN RPS2-LIKE"/>
    <property type="match status" value="1"/>
</dbReference>
<comment type="similarity">
    <text evidence="1">Belongs to the disease resistance NB-LRR family.</text>
</comment>
<dbReference type="InterPro" id="IPR027417">
    <property type="entry name" value="P-loop_NTPase"/>
</dbReference>
<dbReference type="SUPFAM" id="SSF52047">
    <property type="entry name" value="RNI-like"/>
    <property type="match status" value="1"/>
</dbReference>
<feature type="domain" description="Disease resistance protein At4g27190-like leucine-rich repeats" evidence="7">
    <location>
        <begin position="739"/>
        <end position="852"/>
    </location>
</feature>
<feature type="coiled-coil region" evidence="5">
    <location>
        <begin position="35"/>
        <end position="69"/>
    </location>
</feature>
<evidence type="ECO:0000259" key="6">
    <source>
        <dbReference type="Pfam" id="PF00931"/>
    </source>
</evidence>
<dbReference type="Proteomes" id="UP001202328">
    <property type="component" value="Unassembled WGS sequence"/>
</dbReference>
<evidence type="ECO:0000256" key="5">
    <source>
        <dbReference type="SAM" id="Coils"/>
    </source>
</evidence>